<reference evidence="21" key="1">
    <citation type="journal article" date="2014" name="Proc. Natl. Acad. Sci. U.S.A.">
        <title>Extensive sampling of basidiomycete genomes demonstrates inadequacy of the white-rot/brown-rot paradigm for wood decay fungi.</title>
        <authorList>
            <person name="Riley R."/>
            <person name="Salamov A.A."/>
            <person name="Brown D.W."/>
            <person name="Nagy L.G."/>
            <person name="Floudas D."/>
            <person name="Held B.W."/>
            <person name="Levasseur A."/>
            <person name="Lombard V."/>
            <person name="Morin E."/>
            <person name="Otillar R."/>
            <person name="Lindquist E.A."/>
            <person name="Sun H."/>
            <person name="LaButti K.M."/>
            <person name="Schmutz J."/>
            <person name="Jabbour D."/>
            <person name="Luo H."/>
            <person name="Baker S.E."/>
            <person name="Pisabarro A.G."/>
            <person name="Walton J.D."/>
            <person name="Blanchette R.A."/>
            <person name="Henrissat B."/>
            <person name="Martin F."/>
            <person name="Cullen D."/>
            <person name="Hibbett D.S."/>
            <person name="Grigoriev I.V."/>
        </authorList>
    </citation>
    <scope>NUCLEOTIDE SEQUENCE [LARGE SCALE GENOMIC DNA]</scope>
    <source>
        <strain evidence="21">FD-172 SS1</strain>
    </source>
</reference>
<evidence type="ECO:0000256" key="11">
    <source>
        <dbReference type="ARBA" id="ARBA00023163"/>
    </source>
</evidence>
<dbReference type="PROSITE" id="PS51568">
    <property type="entry name" value="SAM_MT43_SET2_1"/>
    <property type="match status" value="1"/>
</dbReference>
<dbReference type="InterPro" id="IPR050777">
    <property type="entry name" value="SET2_Histone-Lys_MeTrsfase"/>
</dbReference>
<dbReference type="GO" id="GO:0006355">
    <property type="term" value="P:regulation of DNA-templated transcription"/>
    <property type="evidence" value="ECO:0007669"/>
    <property type="project" value="InterPro"/>
</dbReference>
<gene>
    <name evidence="20" type="ORF">BOTBODRAFT_30310</name>
</gene>
<feature type="region of interest" description="Disordered" evidence="16">
    <location>
        <begin position="275"/>
        <end position="299"/>
    </location>
</feature>
<dbReference type="PROSITE" id="PS51215">
    <property type="entry name" value="AWS"/>
    <property type="match status" value="1"/>
</dbReference>
<comment type="subcellular location">
    <subcellularLocation>
        <location evidence="2">Chromosome</location>
    </subcellularLocation>
    <subcellularLocation>
        <location evidence="1">Nucleus</location>
    </subcellularLocation>
</comment>
<sequence length="753" mass="84022">MAAKSSRAAQLIGPPTLIGHLPRSEEQALETFEAIPDCIYQSNAIGRNPQQEDESGCDCTYDPATPQSACGYGSNCINRLTMMECLDSECKARSHCQNQRFQRKQYANIEVVLTEKKGFGLRAGADLEPETFVYEYVGEVVTERSFMKRMAAYAKEGIKHFYFMMLQKGEFIDATKKGGIGRFANHSCNPNCYVSKWFVGKKVRMGIFAKRRILQGEELTFNYNVDRYGHDAQICYCGEPNCIGVIGGKTQTDVGIMDDFYVEALDISDDEAQMMREQKAKRKKNKKSDDEYMPSMKPVTEQGAPTVVSALVRLRLAEKPTLLRQMMTRVTITKDPNVIKELFRLRVFGALCGIVKIRENKADVELMKLTIKAFLALPPVTKLKIEGMQVSEEIRSLLESDDSELQLSAQELLDKWDTMEAGYRIPKAKKREITPESDHDSDLDGHNSKEWKRTRRDHIEDVPSSPDGLPPGSGNPFFIKPRGFAPVAKQTSVPQKPPSPPPPTPVAKPAGASKAELDAIIAAALAETEAKMAEARAKEAAIEAEAAKAAQKKARKARKEAAPKVDRDKRMTKLVGELVVKYMSRFKSELSHDQFKKYAKELTSIIVEKEKKSSSYQTLKLDKLGDDKKKKMKIFIKEYIDKVLKKIRQKKGQSSTPRSVSSTIKDPDAMDFQSNGTPDNDHGDMSMMVNEMFGDDEYDGEGDEEEDGDGDQLMVTVPATRTPTGDPRSRSGSSRSQSQEQSGAGSFSQTMVS</sequence>
<dbReference type="SUPFAM" id="SSF82199">
    <property type="entry name" value="SET domain"/>
    <property type="match status" value="1"/>
</dbReference>
<dbReference type="GO" id="GO:0005694">
    <property type="term" value="C:chromosome"/>
    <property type="evidence" value="ECO:0007669"/>
    <property type="project" value="UniProtKB-SubCell"/>
</dbReference>
<evidence type="ECO:0000256" key="8">
    <source>
        <dbReference type="ARBA" id="ARBA00022679"/>
    </source>
</evidence>
<evidence type="ECO:0000313" key="21">
    <source>
        <dbReference type="Proteomes" id="UP000027195"/>
    </source>
</evidence>
<accession>A0A067MME6</accession>
<dbReference type="InterPro" id="IPR044437">
    <property type="entry name" value="SETD2/Set2_SET"/>
</dbReference>
<feature type="compositionally biased region" description="Low complexity" evidence="16">
    <location>
        <begin position="730"/>
        <end position="753"/>
    </location>
</feature>
<evidence type="ECO:0000259" key="19">
    <source>
        <dbReference type="PROSITE" id="PS51215"/>
    </source>
</evidence>
<dbReference type="InterPro" id="IPR038190">
    <property type="entry name" value="SRI_sf"/>
</dbReference>
<evidence type="ECO:0000256" key="14">
    <source>
        <dbReference type="ARBA" id="ARBA00047545"/>
    </source>
</evidence>
<keyword evidence="6" id="KW-0678">Repressor</keyword>
<keyword evidence="21" id="KW-1185">Reference proteome</keyword>
<dbReference type="Proteomes" id="UP000027195">
    <property type="component" value="Unassembled WGS sequence"/>
</dbReference>
<dbReference type="SMART" id="SM00508">
    <property type="entry name" value="PostSET"/>
    <property type="match status" value="1"/>
</dbReference>
<feature type="domain" description="SET" evidence="17">
    <location>
        <begin position="107"/>
        <end position="224"/>
    </location>
</feature>
<dbReference type="PROSITE" id="PS50280">
    <property type="entry name" value="SET"/>
    <property type="match status" value="1"/>
</dbReference>
<dbReference type="Gene3D" id="1.10.1740.100">
    <property type="entry name" value="Set2, Rpb1 interacting domain"/>
    <property type="match status" value="1"/>
</dbReference>
<evidence type="ECO:0000256" key="2">
    <source>
        <dbReference type="ARBA" id="ARBA00004286"/>
    </source>
</evidence>
<feature type="compositionally biased region" description="Low complexity" evidence="16">
    <location>
        <begin position="463"/>
        <end position="476"/>
    </location>
</feature>
<dbReference type="OrthoDB" id="422362at2759"/>
<dbReference type="AlphaFoldDB" id="A0A067MME6"/>
<keyword evidence="15" id="KW-0175">Coiled coil</keyword>
<keyword evidence="7" id="KW-0489">Methyltransferase</keyword>
<feature type="compositionally biased region" description="Acidic residues" evidence="16">
    <location>
        <begin position="693"/>
        <end position="710"/>
    </location>
</feature>
<dbReference type="EC" id="2.1.1.359" evidence="3"/>
<evidence type="ECO:0000256" key="6">
    <source>
        <dbReference type="ARBA" id="ARBA00022491"/>
    </source>
</evidence>
<dbReference type="InterPro" id="IPR003616">
    <property type="entry name" value="Post-SET_dom"/>
</dbReference>
<evidence type="ECO:0000259" key="18">
    <source>
        <dbReference type="PROSITE" id="PS50868"/>
    </source>
</evidence>
<feature type="compositionally biased region" description="Polar residues" evidence="16">
    <location>
        <begin position="652"/>
        <end position="664"/>
    </location>
</feature>
<dbReference type="FunCoup" id="A0A067MME6">
    <property type="interactions" value="89"/>
</dbReference>
<dbReference type="Pfam" id="PF08236">
    <property type="entry name" value="SRI"/>
    <property type="match status" value="1"/>
</dbReference>
<evidence type="ECO:0000256" key="12">
    <source>
        <dbReference type="ARBA" id="ARBA00023242"/>
    </source>
</evidence>
<keyword evidence="9" id="KW-0949">S-adenosyl-L-methionine</keyword>
<name>A0A067MME6_BOTB1</name>
<dbReference type="Pfam" id="PF00856">
    <property type="entry name" value="SET"/>
    <property type="match status" value="1"/>
</dbReference>
<dbReference type="STRING" id="930990.A0A067MME6"/>
<dbReference type="InterPro" id="IPR025788">
    <property type="entry name" value="Set2_fungi"/>
</dbReference>
<keyword evidence="8" id="KW-0808">Transferase</keyword>
<feature type="compositionally biased region" description="Basic and acidic residues" evidence="16">
    <location>
        <begin position="431"/>
        <end position="461"/>
    </location>
</feature>
<keyword evidence="10" id="KW-0805">Transcription regulation</keyword>
<dbReference type="HOGENOM" id="CLU_008492_1_1_1"/>
<evidence type="ECO:0000256" key="16">
    <source>
        <dbReference type="SAM" id="MobiDB-lite"/>
    </source>
</evidence>
<dbReference type="PANTHER" id="PTHR22884">
    <property type="entry name" value="SET DOMAIN PROTEINS"/>
    <property type="match status" value="1"/>
</dbReference>
<dbReference type="Pfam" id="PF17907">
    <property type="entry name" value="AWS"/>
    <property type="match status" value="1"/>
</dbReference>
<evidence type="ECO:0000256" key="1">
    <source>
        <dbReference type="ARBA" id="ARBA00004123"/>
    </source>
</evidence>
<feature type="compositionally biased region" description="Pro residues" evidence="16">
    <location>
        <begin position="495"/>
        <end position="506"/>
    </location>
</feature>
<dbReference type="InterPro" id="IPR013257">
    <property type="entry name" value="SRI"/>
</dbReference>
<organism evidence="20 21">
    <name type="scientific">Botryobasidium botryosum (strain FD-172 SS1)</name>
    <dbReference type="NCBI Taxonomy" id="930990"/>
    <lineage>
        <taxon>Eukaryota</taxon>
        <taxon>Fungi</taxon>
        <taxon>Dikarya</taxon>
        <taxon>Basidiomycota</taxon>
        <taxon>Agaricomycotina</taxon>
        <taxon>Agaricomycetes</taxon>
        <taxon>Cantharellales</taxon>
        <taxon>Botryobasidiaceae</taxon>
        <taxon>Botryobasidium</taxon>
    </lineage>
</organism>
<evidence type="ECO:0000256" key="13">
    <source>
        <dbReference type="ARBA" id="ARBA00030091"/>
    </source>
</evidence>
<dbReference type="PROSITE" id="PS50868">
    <property type="entry name" value="POST_SET"/>
    <property type="match status" value="1"/>
</dbReference>
<evidence type="ECO:0000256" key="10">
    <source>
        <dbReference type="ARBA" id="ARBA00023015"/>
    </source>
</evidence>
<evidence type="ECO:0000256" key="3">
    <source>
        <dbReference type="ARBA" id="ARBA00012178"/>
    </source>
</evidence>
<comment type="catalytic activity">
    <reaction evidence="14">
        <text>L-lysyl(36)-[histone H3] + 3 S-adenosyl-L-methionine = N(6),N(6),N(6)-trimethyl-L-lysyl(36)-[histone H3] + 3 S-adenosyl-L-homocysteine + 3 H(+)</text>
        <dbReference type="Rhea" id="RHEA:60324"/>
        <dbReference type="Rhea" id="RHEA-COMP:9785"/>
        <dbReference type="Rhea" id="RHEA-COMP:15536"/>
        <dbReference type="ChEBI" id="CHEBI:15378"/>
        <dbReference type="ChEBI" id="CHEBI:29969"/>
        <dbReference type="ChEBI" id="CHEBI:57856"/>
        <dbReference type="ChEBI" id="CHEBI:59789"/>
        <dbReference type="ChEBI" id="CHEBI:61961"/>
        <dbReference type="EC" id="2.1.1.359"/>
    </reaction>
</comment>
<protein>
    <recommendedName>
        <fullName evidence="4">Histone-lysine N-methyltransferase, H3 lysine-36 specific</fullName>
        <ecNumber evidence="3">2.1.1.359</ecNumber>
    </recommendedName>
    <alternativeName>
        <fullName evidence="13">SET domain-containing protein 2</fullName>
    </alternativeName>
</protein>
<keyword evidence="11" id="KW-0804">Transcription</keyword>
<dbReference type="InterPro" id="IPR001214">
    <property type="entry name" value="SET_dom"/>
</dbReference>
<feature type="domain" description="AWS" evidence="19">
    <location>
        <begin position="52"/>
        <end position="105"/>
    </location>
</feature>
<dbReference type="InterPro" id="IPR046341">
    <property type="entry name" value="SET_dom_sf"/>
</dbReference>
<dbReference type="GO" id="GO:0005634">
    <property type="term" value="C:nucleus"/>
    <property type="evidence" value="ECO:0007669"/>
    <property type="project" value="UniProtKB-SubCell"/>
</dbReference>
<feature type="region of interest" description="Disordered" evidence="16">
    <location>
        <begin position="427"/>
        <end position="512"/>
    </location>
</feature>
<dbReference type="InParanoid" id="A0A067MME6"/>
<feature type="coiled-coil region" evidence="15">
    <location>
        <begin position="523"/>
        <end position="560"/>
    </location>
</feature>
<evidence type="ECO:0000259" key="17">
    <source>
        <dbReference type="PROSITE" id="PS50280"/>
    </source>
</evidence>
<keyword evidence="5" id="KW-0158">Chromosome</keyword>
<dbReference type="CDD" id="cd19172">
    <property type="entry name" value="SET_SETD2"/>
    <property type="match status" value="1"/>
</dbReference>
<dbReference type="GO" id="GO:0032259">
    <property type="term" value="P:methylation"/>
    <property type="evidence" value="ECO:0007669"/>
    <property type="project" value="UniProtKB-KW"/>
</dbReference>
<evidence type="ECO:0000256" key="7">
    <source>
        <dbReference type="ARBA" id="ARBA00022603"/>
    </source>
</evidence>
<evidence type="ECO:0000256" key="5">
    <source>
        <dbReference type="ARBA" id="ARBA00022454"/>
    </source>
</evidence>
<evidence type="ECO:0000256" key="15">
    <source>
        <dbReference type="SAM" id="Coils"/>
    </source>
</evidence>
<evidence type="ECO:0000313" key="20">
    <source>
        <dbReference type="EMBL" id="KDQ16923.1"/>
    </source>
</evidence>
<dbReference type="SMART" id="SM00317">
    <property type="entry name" value="SET"/>
    <property type="match status" value="1"/>
</dbReference>
<dbReference type="InterPro" id="IPR006560">
    <property type="entry name" value="AWS_dom"/>
</dbReference>
<feature type="domain" description="Post-SET" evidence="18">
    <location>
        <begin position="231"/>
        <end position="247"/>
    </location>
</feature>
<dbReference type="SMART" id="SM00570">
    <property type="entry name" value="AWS"/>
    <property type="match status" value="1"/>
</dbReference>
<dbReference type="Gene3D" id="2.170.270.10">
    <property type="entry name" value="SET domain"/>
    <property type="match status" value="1"/>
</dbReference>
<dbReference type="GO" id="GO:0140955">
    <property type="term" value="F:histone H3K36 trimethyltransferase activity"/>
    <property type="evidence" value="ECO:0007669"/>
    <property type="project" value="UniProtKB-EC"/>
</dbReference>
<evidence type="ECO:0000256" key="4">
    <source>
        <dbReference type="ARBA" id="ARBA00018028"/>
    </source>
</evidence>
<keyword evidence="12" id="KW-0539">Nucleus</keyword>
<feature type="region of interest" description="Disordered" evidence="16">
    <location>
        <begin position="647"/>
        <end position="753"/>
    </location>
</feature>
<proteinExistence type="predicted"/>
<dbReference type="EMBL" id="KL198025">
    <property type="protein sequence ID" value="KDQ16923.1"/>
    <property type="molecule type" value="Genomic_DNA"/>
</dbReference>
<evidence type="ECO:0000256" key="9">
    <source>
        <dbReference type="ARBA" id="ARBA00022691"/>
    </source>
</evidence>